<feature type="domain" description="Sporulation protein YpeB N-terminal" evidence="3">
    <location>
        <begin position="33"/>
        <end position="163"/>
    </location>
</feature>
<dbReference type="EMBL" id="WKPO01000003">
    <property type="protein sequence ID" value="MSB47738.1"/>
    <property type="molecule type" value="Genomic_DNA"/>
</dbReference>
<comment type="caution">
    <text evidence="4">The sequence shown here is derived from an EMBL/GenBank/DDBJ whole genome shotgun (WGS) entry which is preliminary data.</text>
</comment>
<reference evidence="6 7" key="1">
    <citation type="journal article" date="2019" name="Nat. Med.">
        <title>A library of human gut bacterial isolates paired with longitudinal multiomics data enables mechanistic microbiome research.</title>
        <authorList>
            <person name="Poyet M."/>
            <person name="Groussin M."/>
            <person name="Gibbons S.M."/>
            <person name="Avila-Pacheco J."/>
            <person name="Jiang X."/>
            <person name="Kearney S.M."/>
            <person name="Perrotta A.R."/>
            <person name="Berdy B."/>
            <person name="Zhao S."/>
            <person name="Lieberman T.D."/>
            <person name="Swanson P.K."/>
            <person name="Smith M."/>
            <person name="Roesemann S."/>
            <person name="Alexander J.E."/>
            <person name="Rich S.A."/>
            <person name="Livny J."/>
            <person name="Vlamakis H."/>
            <person name="Clish C."/>
            <person name="Bullock K."/>
            <person name="Deik A."/>
            <person name="Scott J."/>
            <person name="Pierce K.A."/>
            <person name="Xavier R.J."/>
            <person name="Alm E.J."/>
        </authorList>
    </citation>
    <scope>NUCLEOTIDE SEQUENCE [LARGE SCALE GENOMIC DNA]</scope>
    <source>
        <strain evidence="4 7">BIOML-A2</strain>
        <strain evidence="5 6">BIOML-A5</strain>
    </source>
</reference>
<name>A0A174IFS3_FLAPL</name>
<evidence type="ECO:0000313" key="5">
    <source>
        <dbReference type="EMBL" id="MSB47738.1"/>
    </source>
</evidence>
<dbReference type="Pfam" id="PF20769">
    <property type="entry name" value="YPEB_N"/>
    <property type="match status" value="1"/>
</dbReference>
<dbReference type="Proteomes" id="UP000429811">
    <property type="component" value="Unassembled WGS sequence"/>
</dbReference>
<evidence type="ECO:0000313" key="4">
    <source>
        <dbReference type="EMBL" id="MSB18751.1"/>
    </source>
</evidence>
<keyword evidence="1" id="KW-0732">Signal</keyword>
<dbReference type="GO" id="GO:0009847">
    <property type="term" value="P:spore germination"/>
    <property type="evidence" value="ECO:0007669"/>
    <property type="project" value="InterPro"/>
</dbReference>
<sequence length="452" mass="48031">MEKRRKQVLAASFLAGAFAVTAGFAVQGHARAAQYRRMLDNTYQHAFTELATAAGELDVALRKVTYATSPELFSALCAQAYSKALAAQSALGELPYGNVELEQTAAFLAKTGDYAMALARDAYGETACTEAHRETLRGLAGAASTLSGALQSLLAELDAGTIRPEDVETVQARLSNATELGELPAGSAFQTVEADFPEVPALIYDGPFSDHLSGRTPKMLEGLPQVSEAEARRAAAAFLGLREDIFTLSAQGEGQLPTWGFSALVNGGELYVEVTRQGGQVLQVLSSRPVGEASLSAQEGRQKAAEFLSERGYQDMDPSYSIQQGGILTVHFASRQDGVYCYPDLVKVGVALDTGDVVSFESEGYLMNHGDRTLPAPAVSEAEAAAQVDGSLTVLAHQLALIPTGGEYEVLCHEFKCQNASGGHVLVYVDAADGRQERILLLQEDENGTLVI</sequence>
<gene>
    <name evidence="5" type="ORF">GKE90_03350</name>
    <name evidence="4" type="ORF">GKE97_04375</name>
</gene>
<evidence type="ECO:0000256" key="1">
    <source>
        <dbReference type="SAM" id="SignalP"/>
    </source>
</evidence>
<dbReference type="EMBL" id="WKPR01000004">
    <property type="protein sequence ID" value="MSB18751.1"/>
    <property type="molecule type" value="Genomic_DNA"/>
</dbReference>
<evidence type="ECO:0000259" key="3">
    <source>
        <dbReference type="Pfam" id="PF20769"/>
    </source>
</evidence>
<protein>
    <submittedName>
        <fullName evidence="4">Germination protein YpeB</fullName>
    </submittedName>
</protein>
<dbReference type="InterPro" id="IPR048402">
    <property type="entry name" value="YpeB_N"/>
</dbReference>
<dbReference type="InterPro" id="IPR014239">
    <property type="entry name" value="YpeB_PepSY1-2"/>
</dbReference>
<proteinExistence type="predicted"/>
<dbReference type="Proteomes" id="UP000434475">
    <property type="component" value="Unassembled WGS sequence"/>
</dbReference>
<organism evidence="4 7">
    <name type="scientific">Flavonifractor plautii</name>
    <name type="common">Fusobacterium plautii</name>
    <dbReference type="NCBI Taxonomy" id="292800"/>
    <lineage>
        <taxon>Bacteria</taxon>
        <taxon>Bacillati</taxon>
        <taxon>Bacillota</taxon>
        <taxon>Clostridia</taxon>
        <taxon>Eubacteriales</taxon>
        <taxon>Oscillospiraceae</taxon>
        <taxon>Flavonifractor</taxon>
    </lineage>
</organism>
<evidence type="ECO:0000313" key="7">
    <source>
        <dbReference type="Proteomes" id="UP000434475"/>
    </source>
</evidence>
<feature type="chain" id="PRO_5038213304" evidence="1">
    <location>
        <begin position="23"/>
        <end position="452"/>
    </location>
</feature>
<dbReference type="AlphaFoldDB" id="A0A174IFS3"/>
<evidence type="ECO:0000313" key="6">
    <source>
        <dbReference type="Proteomes" id="UP000429811"/>
    </source>
</evidence>
<feature type="domain" description="Sporulation protein YpeB PepSY1 and PepSY2" evidence="2">
    <location>
        <begin position="188"/>
        <end position="375"/>
    </location>
</feature>
<evidence type="ECO:0000259" key="2">
    <source>
        <dbReference type="Pfam" id="PF14620"/>
    </source>
</evidence>
<dbReference type="Pfam" id="PF14620">
    <property type="entry name" value="YPEB_PepSY1-2"/>
    <property type="match status" value="1"/>
</dbReference>
<dbReference type="RefSeq" id="WP_009256727.1">
    <property type="nucleotide sequence ID" value="NZ_CP084007.1"/>
</dbReference>
<feature type="signal peptide" evidence="1">
    <location>
        <begin position="1"/>
        <end position="22"/>
    </location>
</feature>
<accession>A0A174IFS3</accession>